<evidence type="ECO:0000256" key="4">
    <source>
        <dbReference type="SAM" id="Phobius"/>
    </source>
</evidence>
<organism evidence="6 7">
    <name type="scientific">Anolis carolinensis</name>
    <name type="common">Green anole</name>
    <name type="synonym">American chameleon</name>
    <dbReference type="NCBI Taxonomy" id="28377"/>
    <lineage>
        <taxon>Eukaryota</taxon>
        <taxon>Metazoa</taxon>
        <taxon>Chordata</taxon>
        <taxon>Craniata</taxon>
        <taxon>Vertebrata</taxon>
        <taxon>Euteleostomi</taxon>
        <taxon>Lepidosauria</taxon>
        <taxon>Squamata</taxon>
        <taxon>Bifurcata</taxon>
        <taxon>Unidentata</taxon>
        <taxon>Episquamata</taxon>
        <taxon>Toxicofera</taxon>
        <taxon>Iguania</taxon>
        <taxon>Dactyloidae</taxon>
        <taxon>Anolis</taxon>
    </lineage>
</organism>
<evidence type="ECO:0000256" key="2">
    <source>
        <dbReference type="ARBA" id="ARBA00023130"/>
    </source>
</evidence>
<dbReference type="GO" id="GO:0005576">
    <property type="term" value="C:extracellular region"/>
    <property type="evidence" value="ECO:0007669"/>
    <property type="project" value="UniProtKB-ARBA"/>
</dbReference>
<dbReference type="PROSITE" id="PS50835">
    <property type="entry name" value="IG_LIKE"/>
    <property type="match status" value="1"/>
</dbReference>
<dbReference type="InterPro" id="IPR003598">
    <property type="entry name" value="Ig_sub2"/>
</dbReference>
<evidence type="ECO:0000256" key="1">
    <source>
        <dbReference type="ARBA" id="ARBA00022859"/>
    </source>
</evidence>
<evidence type="ECO:0000313" key="7">
    <source>
        <dbReference type="Proteomes" id="UP000001646"/>
    </source>
</evidence>
<dbReference type="InterPro" id="IPR013106">
    <property type="entry name" value="Ig_V-set"/>
</dbReference>
<dbReference type="InterPro" id="IPR007110">
    <property type="entry name" value="Ig-like_dom"/>
</dbReference>
<dbReference type="SMART" id="SM00409">
    <property type="entry name" value="IG"/>
    <property type="match status" value="1"/>
</dbReference>
<dbReference type="InterPro" id="IPR013783">
    <property type="entry name" value="Ig-like_fold"/>
</dbReference>
<dbReference type="InParanoid" id="A0A803SU94"/>
<evidence type="ECO:0000313" key="6">
    <source>
        <dbReference type="Ensembl" id="ENSACAP00000026534.1"/>
    </source>
</evidence>
<sequence length="174" mass="19562">MSTCGSSNYSQPSKVRRGLSITENNSTASHTTKDMILWLKLLTLFEAFFGCLSQVLLVKKGGEGIVTPGSSLHLSCKAFGFTFTDYEMHWVRQAKGKGLEWVAGVSKPTGSSQWYNPKVKGRFNISRDNPQTSVNLQMNNLKPEDSGMYYCTRSTVVPSAFWFVQKHPRSHWNK</sequence>
<feature type="transmembrane region" description="Helical" evidence="4">
    <location>
        <begin position="35"/>
        <end position="58"/>
    </location>
</feature>
<keyword evidence="3" id="KW-1280">Immunoglobulin</keyword>
<keyword evidence="4" id="KW-1133">Transmembrane helix</keyword>
<keyword evidence="4" id="KW-0472">Membrane</keyword>
<dbReference type="PANTHER" id="PTHR23266">
    <property type="entry name" value="IMMUNOGLOBULIN HEAVY CHAIN"/>
    <property type="match status" value="1"/>
</dbReference>
<name>A0A803SU94_ANOCA</name>
<dbReference type="GO" id="GO:0003823">
    <property type="term" value="F:antigen binding"/>
    <property type="evidence" value="ECO:0000318"/>
    <property type="project" value="GO_Central"/>
</dbReference>
<dbReference type="Pfam" id="PF07686">
    <property type="entry name" value="V-set"/>
    <property type="match status" value="1"/>
</dbReference>
<protein>
    <recommendedName>
        <fullName evidence="5">Ig-like domain-containing protein</fullName>
    </recommendedName>
</protein>
<dbReference type="AlphaFoldDB" id="A0A803SU94"/>
<dbReference type="SMART" id="SM00406">
    <property type="entry name" value="IGv"/>
    <property type="match status" value="1"/>
</dbReference>
<keyword evidence="2" id="KW-1064">Adaptive immunity</keyword>
<dbReference type="Ensembl" id="ENSACAT00000051720.1">
    <property type="protein sequence ID" value="ENSACAP00000026534.1"/>
    <property type="gene ID" value="ENSACAG00000044433.1"/>
</dbReference>
<reference evidence="6" key="3">
    <citation type="submission" date="2025-09" db="UniProtKB">
        <authorList>
            <consortium name="Ensembl"/>
        </authorList>
    </citation>
    <scope>IDENTIFICATION</scope>
</reference>
<keyword evidence="4" id="KW-0812">Transmembrane</keyword>
<reference evidence="6" key="1">
    <citation type="submission" date="2009-12" db="EMBL/GenBank/DDBJ databases">
        <title>The Genome Sequence of Anolis carolinensis (Green Anole Lizard).</title>
        <authorList>
            <consortium name="The Genome Sequencing Platform"/>
            <person name="Di Palma F."/>
            <person name="Alfoldi J."/>
            <person name="Heiman D."/>
            <person name="Young S."/>
            <person name="Grabherr M."/>
            <person name="Johnson J."/>
            <person name="Lander E.S."/>
            <person name="Lindblad-Toh K."/>
        </authorList>
    </citation>
    <scope>NUCLEOTIDE SEQUENCE [LARGE SCALE GENOMIC DNA]</scope>
    <source>
        <strain evidence="6">JBL SC #1</strain>
    </source>
</reference>
<dbReference type="InterPro" id="IPR036179">
    <property type="entry name" value="Ig-like_dom_sf"/>
</dbReference>
<dbReference type="SUPFAM" id="SSF48726">
    <property type="entry name" value="Immunoglobulin"/>
    <property type="match status" value="1"/>
</dbReference>
<dbReference type="GeneTree" id="ENSGT01050000244936"/>
<dbReference type="Proteomes" id="UP000001646">
    <property type="component" value="Unplaced"/>
</dbReference>
<dbReference type="Gene3D" id="2.60.40.10">
    <property type="entry name" value="Immunoglobulins"/>
    <property type="match status" value="1"/>
</dbReference>
<keyword evidence="7" id="KW-1185">Reference proteome</keyword>
<keyword evidence="1" id="KW-0391">Immunity</keyword>
<feature type="domain" description="Ig-like" evidence="5">
    <location>
        <begin position="53"/>
        <end position="152"/>
    </location>
</feature>
<evidence type="ECO:0000259" key="5">
    <source>
        <dbReference type="PROSITE" id="PS50835"/>
    </source>
</evidence>
<proteinExistence type="predicted"/>
<dbReference type="SMART" id="SM00408">
    <property type="entry name" value="IGc2"/>
    <property type="match status" value="1"/>
</dbReference>
<reference evidence="6" key="2">
    <citation type="submission" date="2025-08" db="UniProtKB">
        <authorList>
            <consortium name="Ensembl"/>
        </authorList>
    </citation>
    <scope>IDENTIFICATION</scope>
</reference>
<evidence type="ECO:0000256" key="3">
    <source>
        <dbReference type="ARBA" id="ARBA00043265"/>
    </source>
</evidence>
<dbReference type="InterPro" id="IPR050199">
    <property type="entry name" value="IgHV"/>
</dbReference>
<dbReference type="GO" id="GO:0016064">
    <property type="term" value="P:immunoglobulin mediated immune response"/>
    <property type="evidence" value="ECO:0000318"/>
    <property type="project" value="GO_Central"/>
</dbReference>
<dbReference type="InterPro" id="IPR003599">
    <property type="entry name" value="Ig_sub"/>
</dbReference>
<dbReference type="GO" id="GO:0019814">
    <property type="term" value="C:immunoglobulin complex"/>
    <property type="evidence" value="ECO:0007669"/>
    <property type="project" value="UniProtKB-KW"/>
</dbReference>
<accession>A0A803SU94</accession>